<dbReference type="Gene3D" id="6.10.250.690">
    <property type="match status" value="1"/>
</dbReference>
<keyword evidence="3" id="KW-0805">Transcription regulation</keyword>
<dbReference type="PANTHER" id="PTHR48111:SF4">
    <property type="entry name" value="DNA-BINDING DUAL TRANSCRIPTIONAL REGULATOR OMPR"/>
    <property type="match status" value="1"/>
</dbReference>
<dbReference type="PROSITE" id="PS50110">
    <property type="entry name" value="RESPONSE_REGULATORY"/>
    <property type="match status" value="1"/>
</dbReference>
<name>E3J9D8_PSEI1</name>
<proteinExistence type="predicted"/>
<dbReference type="Pfam" id="PF00072">
    <property type="entry name" value="Response_reg"/>
    <property type="match status" value="1"/>
</dbReference>
<feature type="domain" description="Response regulatory" evidence="8">
    <location>
        <begin position="3"/>
        <end position="116"/>
    </location>
</feature>
<dbReference type="InParanoid" id="E3J9D8"/>
<dbReference type="AlphaFoldDB" id="E3J9D8"/>
<evidence type="ECO:0000256" key="2">
    <source>
        <dbReference type="ARBA" id="ARBA00023012"/>
    </source>
</evidence>
<protein>
    <submittedName>
        <fullName evidence="10">Two component transcriptional regulator, winged helix family</fullName>
    </submittedName>
</protein>
<dbReference type="InterPro" id="IPR039420">
    <property type="entry name" value="WalR-like"/>
</dbReference>
<dbReference type="PANTHER" id="PTHR48111">
    <property type="entry name" value="REGULATOR OF RPOS"/>
    <property type="match status" value="1"/>
</dbReference>
<keyword evidence="11" id="KW-1185">Reference proteome</keyword>
<feature type="domain" description="OmpR/PhoB-type" evidence="9">
    <location>
        <begin position="128"/>
        <end position="226"/>
    </location>
</feature>
<evidence type="ECO:0000256" key="4">
    <source>
        <dbReference type="ARBA" id="ARBA00023125"/>
    </source>
</evidence>
<dbReference type="InterPro" id="IPR001789">
    <property type="entry name" value="Sig_transdc_resp-reg_receiver"/>
</dbReference>
<dbReference type="EMBL" id="CP002299">
    <property type="protein sequence ID" value="ADP82157.1"/>
    <property type="molecule type" value="Genomic_DNA"/>
</dbReference>
<keyword evidence="5" id="KW-0804">Transcription</keyword>
<evidence type="ECO:0000259" key="9">
    <source>
        <dbReference type="PROSITE" id="PS51755"/>
    </source>
</evidence>
<evidence type="ECO:0000256" key="3">
    <source>
        <dbReference type="ARBA" id="ARBA00023015"/>
    </source>
</evidence>
<dbReference type="STRING" id="298654.FraEuI1c_4156"/>
<evidence type="ECO:0000256" key="1">
    <source>
        <dbReference type="ARBA" id="ARBA00022553"/>
    </source>
</evidence>
<dbReference type="InterPro" id="IPR016032">
    <property type="entry name" value="Sig_transdc_resp-reg_C-effctor"/>
</dbReference>
<feature type="modified residue" description="4-aspartylphosphate" evidence="6">
    <location>
        <position position="52"/>
    </location>
</feature>
<dbReference type="Proteomes" id="UP000002484">
    <property type="component" value="Chromosome"/>
</dbReference>
<dbReference type="GO" id="GO:0006355">
    <property type="term" value="P:regulation of DNA-templated transcription"/>
    <property type="evidence" value="ECO:0007669"/>
    <property type="project" value="InterPro"/>
</dbReference>
<keyword evidence="1 6" id="KW-0597">Phosphoprotein</keyword>
<dbReference type="GO" id="GO:0005829">
    <property type="term" value="C:cytosol"/>
    <property type="evidence" value="ECO:0007669"/>
    <property type="project" value="TreeGrafter"/>
</dbReference>
<dbReference type="Pfam" id="PF00486">
    <property type="entry name" value="Trans_reg_C"/>
    <property type="match status" value="1"/>
</dbReference>
<evidence type="ECO:0000256" key="5">
    <source>
        <dbReference type="ARBA" id="ARBA00023163"/>
    </source>
</evidence>
<dbReference type="CDD" id="cd00383">
    <property type="entry name" value="trans_reg_C"/>
    <property type="match status" value="1"/>
</dbReference>
<dbReference type="GO" id="GO:0000976">
    <property type="term" value="F:transcription cis-regulatory region binding"/>
    <property type="evidence" value="ECO:0007669"/>
    <property type="project" value="TreeGrafter"/>
</dbReference>
<evidence type="ECO:0000313" key="10">
    <source>
        <dbReference type="EMBL" id="ADP82157.1"/>
    </source>
</evidence>
<evidence type="ECO:0000256" key="6">
    <source>
        <dbReference type="PROSITE-ProRule" id="PRU00169"/>
    </source>
</evidence>
<dbReference type="Gene3D" id="3.40.50.2300">
    <property type="match status" value="1"/>
</dbReference>
<dbReference type="SMART" id="SM00862">
    <property type="entry name" value="Trans_reg_C"/>
    <property type="match status" value="1"/>
</dbReference>
<dbReference type="SUPFAM" id="SSF46894">
    <property type="entry name" value="C-terminal effector domain of the bipartite response regulators"/>
    <property type="match status" value="1"/>
</dbReference>
<evidence type="ECO:0000256" key="7">
    <source>
        <dbReference type="PROSITE-ProRule" id="PRU01091"/>
    </source>
</evidence>
<dbReference type="InterPro" id="IPR011006">
    <property type="entry name" value="CheY-like_superfamily"/>
</dbReference>
<evidence type="ECO:0000313" key="11">
    <source>
        <dbReference type="Proteomes" id="UP000002484"/>
    </source>
</evidence>
<dbReference type="InterPro" id="IPR001867">
    <property type="entry name" value="OmpR/PhoB-type_DNA-bd"/>
</dbReference>
<dbReference type="FunFam" id="1.10.10.10:FF:000018">
    <property type="entry name" value="DNA-binding response regulator ResD"/>
    <property type="match status" value="1"/>
</dbReference>
<dbReference type="GO" id="GO:0000156">
    <property type="term" value="F:phosphorelay response regulator activity"/>
    <property type="evidence" value="ECO:0007669"/>
    <property type="project" value="TreeGrafter"/>
</dbReference>
<sequence length="233" mass="25345">MARVLIVDDDPTVADVLSRYLQRAGYEVDLAADGHAALATAAATRPDLVVLDLMLPGLNGLEVCRRLRETGSVPVVMLTALGAEHDRIVGLEHGADDYVTKPFSPRELTLRVQSVLRRAAGPPTSTAGGVIDVGPFTVDLPAREVRGENGTISLTVREFDLLAYLVRHPRRAFSRPELMEAVWGWSYGDQSTVTVHIRRLREKLEADPSSPSILVTVWGVGYRYEPPGPVTAA</sequence>
<dbReference type="InterPro" id="IPR036388">
    <property type="entry name" value="WH-like_DNA-bd_sf"/>
</dbReference>
<gene>
    <name evidence="10" type="ordered locus">FraEuI1c_4156</name>
</gene>
<dbReference type="OrthoDB" id="3197131at2"/>
<dbReference type="PROSITE" id="PS51755">
    <property type="entry name" value="OMPR_PHOB"/>
    <property type="match status" value="1"/>
</dbReference>
<dbReference type="HOGENOM" id="CLU_000445_30_4_11"/>
<feature type="DNA-binding region" description="OmpR/PhoB-type" evidence="7">
    <location>
        <begin position="128"/>
        <end position="226"/>
    </location>
</feature>
<dbReference type="FunFam" id="3.40.50.2300:FF:000001">
    <property type="entry name" value="DNA-binding response regulator PhoB"/>
    <property type="match status" value="1"/>
</dbReference>
<reference evidence="10 11" key="1">
    <citation type="submission" date="2010-10" db="EMBL/GenBank/DDBJ databases">
        <title>Complete sequence of Frankia sp. EuI1c.</title>
        <authorList>
            <consortium name="US DOE Joint Genome Institute"/>
            <person name="Lucas S."/>
            <person name="Copeland A."/>
            <person name="Lapidus A."/>
            <person name="Cheng J.-F."/>
            <person name="Bruce D."/>
            <person name="Goodwin L."/>
            <person name="Pitluck S."/>
            <person name="Chertkov O."/>
            <person name="Detter J.C."/>
            <person name="Han C."/>
            <person name="Tapia R."/>
            <person name="Land M."/>
            <person name="Hauser L."/>
            <person name="Jeffries C."/>
            <person name="Kyrpides N."/>
            <person name="Ivanova N."/>
            <person name="Mikhailova N."/>
            <person name="Beauchemin N."/>
            <person name="Sen A."/>
            <person name="Sur S.A."/>
            <person name="Gtari M."/>
            <person name="Wall L."/>
            <person name="Tisa L."/>
            <person name="Woyke T."/>
        </authorList>
    </citation>
    <scope>NUCLEOTIDE SEQUENCE [LARGE SCALE GENOMIC DNA]</scope>
    <source>
        <strain evidence="11">DSM 45817 / CECT 9037 / EuI1c</strain>
    </source>
</reference>
<evidence type="ECO:0000259" key="8">
    <source>
        <dbReference type="PROSITE" id="PS50110"/>
    </source>
</evidence>
<dbReference type="SUPFAM" id="SSF52172">
    <property type="entry name" value="CheY-like"/>
    <property type="match status" value="1"/>
</dbReference>
<dbReference type="CDD" id="cd17574">
    <property type="entry name" value="REC_OmpR"/>
    <property type="match status" value="1"/>
</dbReference>
<dbReference type="KEGG" id="fri:FraEuI1c_4156"/>
<dbReference type="eggNOG" id="COG0745">
    <property type="taxonomic scope" value="Bacteria"/>
</dbReference>
<keyword evidence="4 7" id="KW-0238">DNA-binding</keyword>
<accession>E3J9D8</accession>
<dbReference type="RefSeq" id="WP_013425275.1">
    <property type="nucleotide sequence ID" value="NC_014666.1"/>
</dbReference>
<dbReference type="SMART" id="SM00448">
    <property type="entry name" value="REC"/>
    <property type="match status" value="1"/>
</dbReference>
<dbReference type="Gene3D" id="1.10.10.10">
    <property type="entry name" value="Winged helix-like DNA-binding domain superfamily/Winged helix DNA-binding domain"/>
    <property type="match status" value="1"/>
</dbReference>
<dbReference type="GO" id="GO:0032993">
    <property type="term" value="C:protein-DNA complex"/>
    <property type="evidence" value="ECO:0007669"/>
    <property type="project" value="TreeGrafter"/>
</dbReference>
<keyword evidence="2" id="KW-0902">Two-component regulatory system</keyword>
<organism evidence="10 11">
    <name type="scientific">Pseudofrankia inefficax (strain DSM 45817 / CECT 9037 / DDB 130130 / EuI1c)</name>
    <name type="common">Frankia inefficax</name>
    <dbReference type="NCBI Taxonomy" id="298654"/>
    <lineage>
        <taxon>Bacteria</taxon>
        <taxon>Bacillati</taxon>
        <taxon>Actinomycetota</taxon>
        <taxon>Actinomycetes</taxon>
        <taxon>Frankiales</taxon>
        <taxon>Frankiaceae</taxon>
        <taxon>Pseudofrankia</taxon>
    </lineage>
</organism>